<dbReference type="RefSeq" id="WP_310346029.1">
    <property type="nucleotide sequence ID" value="NZ_JAVDXQ010000004.1"/>
</dbReference>
<organism evidence="1 2">
    <name type="scientific">Pelomonas aquatica</name>
    <dbReference type="NCBI Taxonomy" id="431058"/>
    <lineage>
        <taxon>Bacteria</taxon>
        <taxon>Pseudomonadati</taxon>
        <taxon>Pseudomonadota</taxon>
        <taxon>Betaproteobacteria</taxon>
        <taxon>Burkholderiales</taxon>
        <taxon>Sphaerotilaceae</taxon>
        <taxon>Roseateles</taxon>
    </lineage>
</organism>
<evidence type="ECO:0000313" key="2">
    <source>
        <dbReference type="Proteomes" id="UP001180536"/>
    </source>
</evidence>
<protein>
    <submittedName>
        <fullName evidence="1">Uncharacterized protein (DUF1810 family)</fullName>
    </submittedName>
</protein>
<proteinExistence type="predicted"/>
<keyword evidence="2" id="KW-1185">Reference proteome</keyword>
<dbReference type="InterPro" id="IPR036287">
    <property type="entry name" value="Rv1873-like_sf"/>
</dbReference>
<dbReference type="Pfam" id="PF08837">
    <property type="entry name" value="DUF1810"/>
    <property type="match status" value="1"/>
</dbReference>
<sequence>MLAHPLDRFLRAQEAHYANALAELRAGRKTGHWIWFVLPQLRGLGRSPMANEYGIADRAEAQAYLAHPVLGARLVECVQAMLAHRDIAASRVLGDVDALKFRSCLTLFDAVADTPVNVFRQALAAFYGGRPDTATLALL</sequence>
<gene>
    <name evidence="1" type="ORF">J2X16_002992</name>
</gene>
<name>A0ABU1ZAL8_9BURK</name>
<dbReference type="Proteomes" id="UP001180536">
    <property type="component" value="Unassembled WGS sequence"/>
</dbReference>
<dbReference type="PIRSF" id="PIRSF008546">
    <property type="entry name" value="UCP008546"/>
    <property type="match status" value="1"/>
</dbReference>
<accession>A0ABU1ZAL8</accession>
<comment type="caution">
    <text evidence="1">The sequence shown here is derived from an EMBL/GenBank/DDBJ whole genome shotgun (WGS) entry which is preliminary data.</text>
</comment>
<reference evidence="1 2" key="1">
    <citation type="submission" date="2023-07" db="EMBL/GenBank/DDBJ databases">
        <title>Sorghum-associated microbial communities from plants grown in Nebraska, USA.</title>
        <authorList>
            <person name="Schachtman D."/>
        </authorList>
    </citation>
    <scope>NUCLEOTIDE SEQUENCE [LARGE SCALE GENOMIC DNA]</scope>
    <source>
        <strain evidence="1 2">BE310</strain>
    </source>
</reference>
<dbReference type="Gene3D" id="1.25.40.380">
    <property type="entry name" value="Protein of unknown function DUF1810"/>
    <property type="match status" value="1"/>
</dbReference>
<evidence type="ECO:0000313" key="1">
    <source>
        <dbReference type="EMBL" id="MDR7297643.1"/>
    </source>
</evidence>
<dbReference type="SUPFAM" id="SSF140736">
    <property type="entry name" value="Rv1873-like"/>
    <property type="match status" value="1"/>
</dbReference>
<dbReference type="EMBL" id="JAVDXQ010000004">
    <property type="protein sequence ID" value="MDR7297643.1"/>
    <property type="molecule type" value="Genomic_DNA"/>
</dbReference>
<dbReference type="InterPro" id="IPR014937">
    <property type="entry name" value="DUF1810"/>
</dbReference>